<dbReference type="Proteomes" id="UP000614601">
    <property type="component" value="Unassembled WGS sequence"/>
</dbReference>
<keyword evidence="6" id="KW-1185">Reference proteome</keyword>
<evidence type="ECO:0000313" key="6">
    <source>
        <dbReference type="Proteomes" id="UP000614601"/>
    </source>
</evidence>
<feature type="domain" description="SKP1 component POZ" evidence="4">
    <location>
        <begin position="29"/>
        <end position="90"/>
    </location>
</feature>
<dbReference type="EMBL" id="CAJFDH010000002">
    <property type="protein sequence ID" value="CAD5213126.1"/>
    <property type="molecule type" value="Genomic_DNA"/>
</dbReference>
<dbReference type="AlphaFoldDB" id="A0A811KA84"/>
<dbReference type="Pfam" id="PF03931">
    <property type="entry name" value="Skp1_POZ"/>
    <property type="match status" value="1"/>
</dbReference>
<dbReference type="OrthoDB" id="5867496at2759"/>
<dbReference type="Gene3D" id="3.30.710.10">
    <property type="entry name" value="Potassium Channel Kv1.1, Chain A"/>
    <property type="match status" value="1"/>
</dbReference>
<dbReference type="InterPro" id="IPR001232">
    <property type="entry name" value="SKP1-like"/>
</dbReference>
<evidence type="ECO:0000256" key="3">
    <source>
        <dbReference type="PIRNR" id="PIRNR028729"/>
    </source>
</evidence>
<dbReference type="SMART" id="SM00512">
    <property type="entry name" value="Skp1"/>
    <property type="match status" value="1"/>
</dbReference>
<dbReference type="GO" id="GO:0006511">
    <property type="term" value="P:ubiquitin-dependent protein catabolic process"/>
    <property type="evidence" value="ECO:0007669"/>
    <property type="project" value="InterPro"/>
</dbReference>
<dbReference type="UniPathway" id="UPA00143"/>
<evidence type="ECO:0000259" key="4">
    <source>
        <dbReference type="Pfam" id="PF03931"/>
    </source>
</evidence>
<protein>
    <recommendedName>
        <fullName evidence="3">Skp1-related protein</fullName>
    </recommendedName>
</protein>
<dbReference type="Proteomes" id="UP000783686">
    <property type="component" value="Unassembled WGS sequence"/>
</dbReference>
<accession>A0A811KA84</accession>
<dbReference type="InterPro" id="IPR011333">
    <property type="entry name" value="SKP1/BTB/POZ_sf"/>
</dbReference>
<dbReference type="InterPro" id="IPR036296">
    <property type="entry name" value="SKP1-like_dim_sf"/>
</dbReference>
<dbReference type="SUPFAM" id="SSF54695">
    <property type="entry name" value="POZ domain"/>
    <property type="match status" value="1"/>
</dbReference>
<dbReference type="PIRSF" id="PIRSF028729">
    <property type="entry name" value="E3_ubiquit_lig_SCF_Skp"/>
    <property type="match status" value="1"/>
</dbReference>
<evidence type="ECO:0000313" key="5">
    <source>
        <dbReference type="EMBL" id="CAD5213126.1"/>
    </source>
</evidence>
<dbReference type="GO" id="GO:0016567">
    <property type="term" value="P:protein ubiquitination"/>
    <property type="evidence" value="ECO:0007669"/>
    <property type="project" value="UniProtKB-UniPathway"/>
</dbReference>
<gene>
    <name evidence="5" type="ORF">BOKJ2_LOCUS4927</name>
</gene>
<dbReference type="PANTHER" id="PTHR11165">
    <property type="entry name" value="SKP1"/>
    <property type="match status" value="1"/>
</dbReference>
<comment type="function">
    <text evidence="3">Probable essential component of SCF (SKP1-CUL1-F-box protein) E3 ubiquitin-protein ligase complexes, which mediate the ubiquitination and subsequent proteasomal degradation of target proteins. Regulates cell proliferation during embryonic and larval development.</text>
</comment>
<dbReference type="EMBL" id="CAJFCW020000002">
    <property type="protein sequence ID" value="CAG9099228.1"/>
    <property type="molecule type" value="Genomic_DNA"/>
</dbReference>
<dbReference type="InterPro" id="IPR016897">
    <property type="entry name" value="SKP1"/>
</dbReference>
<comment type="caution">
    <text evidence="5">The sequence shown here is derived from an EMBL/GenBank/DDBJ whole genome shotgun (WGS) entry which is preliminary data.</text>
</comment>
<dbReference type="SUPFAM" id="SSF81382">
    <property type="entry name" value="Skp1 dimerisation domain-like"/>
    <property type="match status" value="1"/>
</dbReference>
<comment type="similarity">
    <text evidence="1 3">Belongs to the SKP1 family.</text>
</comment>
<evidence type="ECO:0000256" key="2">
    <source>
        <dbReference type="ARBA" id="ARBA00022786"/>
    </source>
</evidence>
<reference evidence="5" key="1">
    <citation type="submission" date="2020-09" db="EMBL/GenBank/DDBJ databases">
        <authorList>
            <person name="Kikuchi T."/>
        </authorList>
    </citation>
    <scope>NUCLEOTIDE SEQUENCE</scope>
    <source>
        <strain evidence="5">SH1</strain>
    </source>
</reference>
<comment type="pathway">
    <text evidence="3">Protein modification; protein ubiquitination.</text>
</comment>
<dbReference type="InterPro" id="IPR016073">
    <property type="entry name" value="Skp1_comp_POZ"/>
</dbReference>
<keyword evidence="2 3" id="KW-0833">Ubl conjugation pathway</keyword>
<evidence type="ECO:0000256" key="1">
    <source>
        <dbReference type="ARBA" id="ARBA00009993"/>
    </source>
</evidence>
<sequence>MSIAMILESKDKEHIPVDEATIRMSIAMILESKDKEHIPVDEATIRMSICLNKLYVYTLAGTEEALVPVIVPTIDGQTLKKLVDWCYHHRHDPETRNDQPSTSKCFKLRTTVFREFDRDYFDMPMEKLKRLTYAASFLGVPMLYQLCLRHINVKFMGSKEDEDMDTSMKDVSNTSDELSFLSVSDMEVSEI</sequence>
<organism evidence="5 6">
    <name type="scientific">Bursaphelenchus okinawaensis</name>
    <dbReference type="NCBI Taxonomy" id="465554"/>
    <lineage>
        <taxon>Eukaryota</taxon>
        <taxon>Metazoa</taxon>
        <taxon>Ecdysozoa</taxon>
        <taxon>Nematoda</taxon>
        <taxon>Chromadorea</taxon>
        <taxon>Rhabditida</taxon>
        <taxon>Tylenchina</taxon>
        <taxon>Tylenchomorpha</taxon>
        <taxon>Aphelenchoidea</taxon>
        <taxon>Aphelenchoididae</taxon>
        <taxon>Bursaphelenchus</taxon>
    </lineage>
</organism>
<name>A0A811KA84_9BILA</name>
<proteinExistence type="inferred from homology"/>